<protein>
    <submittedName>
        <fullName evidence="1">Uncharacterized protein</fullName>
    </submittedName>
</protein>
<gene>
    <name evidence="1" type="ORF">SAMN05444359_107111</name>
</gene>
<sequence>MGSLTGFAVLVGHRYVRRPGLGDPLALEGRLLVAVVDRVSVAEEGAHRVSDIE</sequence>
<evidence type="ECO:0000313" key="2">
    <source>
        <dbReference type="Proteomes" id="UP000199021"/>
    </source>
</evidence>
<dbReference type="EMBL" id="FOFB01000007">
    <property type="protein sequence ID" value="SEQ26126.1"/>
    <property type="molecule type" value="Genomic_DNA"/>
</dbReference>
<dbReference type="AlphaFoldDB" id="A0A1H9EK43"/>
<dbReference type="InParanoid" id="A0A1H9EK43"/>
<evidence type="ECO:0000313" key="1">
    <source>
        <dbReference type="EMBL" id="SEQ26126.1"/>
    </source>
</evidence>
<dbReference type="Proteomes" id="UP000199021">
    <property type="component" value="Unassembled WGS sequence"/>
</dbReference>
<name>A0A1H9EK43_9BACT</name>
<keyword evidence="2" id="KW-1185">Reference proteome</keyword>
<accession>A0A1H9EK43</accession>
<organism evidence="1 2">
    <name type="scientific">Neolewinella agarilytica</name>
    <dbReference type="NCBI Taxonomy" id="478744"/>
    <lineage>
        <taxon>Bacteria</taxon>
        <taxon>Pseudomonadati</taxon>
        <taxon>Bacteroidota</taxon>
        <taxon>Saprospiria</taxon>
        <taxon>Saprospirales</taxon>
        <taxon>Lewinellaceae</taxon>
        <taxon>Neolewinella</taxon>
    </lineage>
</organism>
<proteinExistence type="predicted"/>
<reference evidence="2" key="1">
    <citation type="submission" date="2016-10" db="EMBL/GenBank/DDBJ databases">
        <authorList>
            <person name="Varghese N."/>
            <person name="Submissions S."/>
        </authorList>
    </citation>
    <scope>NUCLEOTIDE SEQUENCE [LARGE SCALE GENOMIC DNA]</scope>
    <source>
        <strain evidence="2">DSM 24740</strain>
    </source>
</reference>